<reference evidence="2" key="1">
    <citation type="submission" date="2021-01" db="EMBL/GenBank/DDBJ databases">
        <authorList>
            <person name="Corre E."/>
            <person name="Pelletier E."/>
            <person name="Niang G."/>
            <person name="Scheremetjew M."/>
            <person name="Finn R."/>
            <person name="Kale V."/>
            <person name="Holt S."/>
            <person name="Cochrane G."/>
            <person name="Meng A."/>
            <person name="Brown T."/>
            <person name="Cohen L."/>
        </authorList>
    </citation>
    <scope>NUCLEOTIDE SEQUENCE</scope>
    <source>
        <strain evidence="2">CCMP1381</strain>
    </source>
</reference>
<evidence type="ECO:0000313" key="2">
    <source>
        <dbReference type="EMBL" id="CAD9373518.1"/>
    </source>
</evidence>
<dbReference type="AlphaFoldDB" id="A0A7S2APD2"/>
<proteinExistence type="predicted"/>
<protein>
    <submittedName>
        <fullName evidence="2">Uncharacterized protein</fullName>
    </submittedName>
</protein>
<name>A0A7S2APD2_9STRA</name>
<sequence>MHAAGTTLTSGARPQASTDSHVLRLMARIVLRLMAEDVERPHVSLGATSTPALDAVLHCEKAPPPPSTERDQPLLPSSHPTMGSGLVDHDPVVALTAGNDINRATKMIPTDRRPLIWKPLLTFGVPALMQRSSTLACRRTRVATAAFLALCIPPLGEDEDYARAVATALCVQPLGGNYTPRAVGVDAKR</sequence>
<gene>
    <name evidence="2" type="ORF">DSPE1174_LOCUS1912</name>
</gene>
<dbReference type="EMBL" id="HBGS01003723">
    <property type="protein sequence ID" value="CAD9373518.1"/>
    <property type="molecule type" value="Transcribed_RNA"/>
</dbReference>
<organism evidence="2">
    <name type="scientific">Octactis speculum</name>
    <dbReference type="NCBI Taxonomy" id="3111310"/>
    <lineage>
        <taxon>Eukaryota</taxon>
        <taxon>Sar</taxon>
        <taxon>Stramenopiles</taxon>
        <taxon>Ochrophyta</taxon>
        <taxon>Dictyochophyceae</taxon>
        <taxon>Dictyochales</taxon>
        <taxon>Dictyochaceae</taxon>
        <taxon>Octactis</taxon>
    </lineage>
</organism>
<accession>A0A7S2APD2</accession>
<feature type="region of interest" description="Disordered" evidence="1">
    <location>
        <begin position="58"/>
        <end position="87"/>
    </location>
</feature>
<evidence type="ECO:0000256" key="1">
    <source>
        <dbReference type="SAM" id="MobiDB-lite"/>
    </source>
</evidence>